<accession>A0A1B5L476</accession>
<organism evidence="2 3">
    <name type="scientific">Ustilaginoidea virens</name>
    <name type="common">Rice false smut fungus</name>
    <name type="synonym">Villosiclava virens</name>
    <dbReference type="NCBI Taxonomy" id="1159556"/>
    <lineage>
        <taxon>Eukaryota</taxon>
        <taxon>Fungi</taxon>
        <taxon>Dikarya</taxon>
        <taxon>Ascomycota</taxon>
        <taxon>Pezizomycotina</taxon>
        <taxon>Sordariomycetes</taxon>
        <taxon>Hypocreomycetidae</taxon>
        <taxon>Hypocreales</taxon>
        <taxon>Clavicipitaceae</taxon>
        <taxon>Ustilaginoidea</taxon>
    </lineage>
</organism>
<reference evidence="3" key="1">
    <citation type="journal article" date="2016" name="Genome Announc.">
        <title>Genome sequence of Ustilaginoidea virens IPU010, a rice pathogenic fungus causing false smut.</title>
        <authorList>
            <person name="Kumagai T."/>
            <person name="Ishii T."/>
            <person name="Terai G."/>
            <person name="Umemura M."/>
            <person name="Machida M."/>
            <person name="Asai K."/>
        </authorList>
    </citation>
    <scope>NUCLEOTIDE SEQUENCE [LARGE SCALE GENOMIC DNA]</scope>
    <source>
        <strain evidence="3">IPU010</strain>
    </source>
</reference>
<proteinExistence type="predicted"/>
<name>A0A1B5L476_USTVR</name>
<protein>
    <submittedName>
        <fullName evidence="2">Uncharacterized protein</fullName>
    </submittedName>
</protein>
<dbReference type="EMBL" id="BBTG02000009">
    <property type="protein sequence ID" value="GAO18231.1"/>
    <property type="molecule type" value="Genomic_DNA"/>
</dbReference>
<gene>
    <name evidence="2" type="ORF">UVI_02022970</name>
</gene>
<evidence type="ECO:0000313" key="2">
    <source>
        <dbReference type="EMBL" id="GAO18231.1"/>
    </source>
</evidence>
<evidence type="ECO:0000313" key="3">
    <source>
        <dbReference type="Proteomes" id="UP000054053"/>
    </source>
</evidence>
<comment type="caution">
    <text evidence="2">The sequence shown here is derived from an EMBL/GenBank/DDBJ whole genome shotgun (WGS) entry which is preliminary data.</text>
</comment>
<dbReference type="Proteomes" id="UP000054053">
    <property type="component" value="Unassembled WGS sequence"/>
</dbReference>
<feature type="region of interest" description="Disordered" evidence="1">
    <location>
        <begin position="24"/>
        <end position="56"/>
    </location>
</feature>
<dbReference type="AlphaFoldDB" id="A0A1B5L476"/>
<sequence>MTHVVSNKELLLAGPLPMFVGPESALCKDNEGGIGKSGGPRKPSLDHRKALGGHVE</sequence>
<feature type="compositionally biased region" description="Basic and acidic residues" evidence="1">
    <location>
        <begin position="43"/>
        <end position="56"/>
    </location>
</feature>
<evidence type="ECO:0000256" key="1">
    <source>
        <dbReference type="SAM" id="MobiDB-lite"/>
    </source>
</evidence>